<dbReference type="AlphaFoldDB" id="A0A9D1HZL2"/>
<evidence type="ECO:0000256" key="3">
    <source>
        <dbReference type="PROSITE-ProRule" id="PRU00169"/>
    </source>
</evidence>
<protein>
    <recommendedName>
        <fullName evidence="1">Stage 0 sporulation protein A homolog</fullName>
    </recommendedName>
</protein>
<dbReference type="PROSITE" id="PS50110">
    <property type="entry name" value="RESPONSE_REGULATORY"/>
    <property type="match status" value="1"/>
</dbReference>
<evidence type="ECO:0000313" key="7">
    <source>
        <dbReference type="Proteomes" id="UP000824090"/>
    </source>
</evidence>
<dbReference type="Gene3D" id="3.40.50.2300">
    <property type="match status" value="1"/>
</dbReference>
<dbReference type="PANTHER" id="PTHR37299:SF1">
    <property type="entry name" value="STAGE 0 SPORULATION PROTEIN A HOMOLOG"/>
    <property type="match status" value="1"/>
</dbReference>
<dbReference type="GO" id="GO:0000156">
    <property type="term" value="F:phosphorelay response regulator activity"/>
    <property type="evidence" value="ECO:0007669"/>
    <property type="project" value="InterPro"/>
</dbReference>
<dbReference type="Gene3D" id="2.40.50.1020">
    <property type="entry name" value="LytTr DNA-binding domain"/>
    <property type="match status" value="1"/>
</dbReference>
<dbReference type="Pfam" id="PF00072">
    <property type="entry name" value="Response_reg"/>
    <property type="match status" value="1"/>
</dbReference>
<dbReference type="SMART" id="SM00850">
    <property type="entry name" value="LytTR"/>
    <property type="match status" value="1"/>
</dbReference>
<feature type="domain" description="HTH LytTR-type" evidence="5">
    <location>
        <begin position="132"/>
        <end position="230"/>
    </location>
</feature>
<sequence>MLKILICDDDEIFLKSLKKDILKIAGDRVNSIEIFKEKEQLDFYIADSVNEVNVAIIDIKVNSDNGIDIAREILETRPNCQIIFVSAYDEYFLEVYSVDHIYFLKKPVEEEQLEKALRRAGEKLDDLKAKSIVVKNRKGIHRIPFADILYFEKEKRRIHINTAEGVITYYGSFEELGRSLDERFVRCHNSYIVNIYRARELSERKFRFGSGKPVPVSKTYFTHVRDEFLKYLGIEGEKE</sequence>
<accession>A0A9D1HZL2</accession>
<reference evidence="6" key="1">
    <citation type="submission" date="2020-10" db="EMBL/GenBank/DDBJ databases">
        <authorList>
            <person name="Gilroy R."/>
        </authorList>
    </citation>
    <scope>NUCLEOTIDE SEQUENCE</scope>
    <source>
        <strain evidence="6">ChiHcec3-6078</strain>
    </source>
</reference>
<dbReference type="InterPro" id="IPR007492">
    <property type="entry name" value="LytTR_DNA-bd_dom"/>
</dbReference>
<dbReference type="GO" id="GO:0003677">
    <property type="term" value="F:DNA binding"/>
    <property type="evidence" value="ECO:0007669"/>
    <property type="project" value="InterPro"/>
</dbReference>
<organism evidence="6 7">
    <name type="scientific">Candidatus Allocopromorpha excrementigallinarum</name>
    <dbReference type="NCBI Taxonomy" id="2840742"/>
    <lineage>
        <taxon>Bacteria</taxon>
        <taxon>Bacillati</taxon>
        <taxon>Bacillota</taxon>
        <taxon>Clostridia</taxon>
        <taxon>Eubacteriales</taxon>
        <taxon>Eubacteriaceae</taxon>
        <taxon>Eubacteriaceae incertae sedis</taxon>
        <taxon>Candidatus Allocopromorpha</taxon>
    </lineage>
</organism>
<comment type="caution">
    <text evidence="6">The sequence shown here is derived from an EMBL/GenBank/DDBJ whole genome shotgun (WGS) entry which is preliminary data.</text>
</comment>
<evidence type="ECO:0000259" key="5">
    <source>
        <dbReference type="PROSITE" id="PS50930"/>
    </source>
</evidence>
<gene>
    <name evidence="6" type="ORF">IAC50_04000</name>
</gene>
<evidence type="ECO:0000256" key="1">
    <source>
        <dbReference type="ARBA" id="ARBA00018672"/>
    </source>
</evidence>
<feature type="domain" description="Response regulatory" evidence="4">
    <location>
        <begin position="3"/>
        <end position="121"/>
    </location>
</feature>
<dbReference type="SMART" id="SM00448">
    <property type="entry name" value="REC"/>
    <property type="match status" value="1"/>
</dbReference>
<dbReference type="PROSITE" id="PS50930">
    <property type="entry name" value="HTH_LYTTR"/>
    <property type="match status" value="1"/>
</dbReference>
<dbReference type="InterPro" id="IPR011006">
    <property type="entry name" value="CheY-like_superfamily"/>
</dbReference>
<comment type="function">
    <text evidence="2">May play the central regulatory role in sporulation. It may be an element of the effector pathway responsible for the activation of sporulation genes in response to nutritional stress. Spo0A may act in concert with spo0H (a sigma factor) to control the expression of some genes that are critical to the sporulation process.</text>
</comment>
<name>A0A9D1HZL2_9FIRM</name>
<dbReference type="Pfam" id="PF04397">
    <property type="entry name" value="LytTR"/>
    <property type="match status" value="1"/>
</dbReference>
<proteinExistence type="predicted"/>
<dbReference type="PANTHER" id="PTHR37299">
    <property type="entry name" value="TRANSCRIPTIONAL REGULATOR-RELATED"/>
    <property type="match status" value="1"/>
</dbReference>
<evidence type="ECO:0000259" key="4">
    <source>
        <dbReference type="PROSITE" id="PS50110"/>
    </source>
</evidence>
<dbReference type="InterPro" id="IPR046947">
    <property type="entry name" value="LytR-like"/>
</dbReference>
<dbReference type="SUPFAM" id="SSF52172">
    <property type="entry name" value="CheY-like"/>
    <property type="match status" value="1"/>
</dbReference>
<reference evidence="6" key="2">
    <citation type="journal article" date="2021" name="PeerJ">
        <title>Extensive microbial diversity within the chicken gut microbiome revealed by metagenomics and culture.</title>
        <authorList>
            <person name="Gilroy R."/>
            <person name="Ravi A."/>
            <person name="Getino M."/>
            <person name="Pursley I."/>
            <person name="Horton D.L."/>
            <person name="Alikhan N.F."/>
            <person name="Baker D."/>
            <person name="Gharbi K."/>
            <person name="Hall N."/>
            <person name="Watson M."/>
            <person name="Adriaenssens E.M."/>
            <person name="Foster-Nyarko E."/>
            <person name="Jarju S."/>
            <person name="Secka A."/>
            <person name="Antonio M."/>
            <person name="Oren A."/>
            <person name="Chaudhuri R.R."/>
            <person name="La Ragione R."/>
            <person name="Hildebrand F."/>
            <person name="Pallen M.J."/>
        </authorList>
    </citation>
    <scope>NUCLEOTIDE SEQUENCE</scope>
    <source>
        <strain evidence="6">ChiHcec3-6078</strain>
    </source>
</reference>
<dbReference type="Proteomes" id="UP000824090">
    <property type="component" value="Unassembled WGS sequence"/>
</dbReference>
<feature type="modified residue" description="4-aspartylphosphate" evidence="3">
    <location>
        <position position="58"/>
    </location>
</feature>
<keyword evidence="3" id="KW-0597">Phosphoprotein</keyword>
<dbReference type="InterPro" id="IPR001789">
    <property type="entry name" value="Sig_transdc_resp-reg_receiver"/>
</dbReference>
<evidence type="ECO:0000256" key="2">
    <source>
        <dbReference type="ARBA" id="ARBA00024867"/>
    </source>
</evidence>
<dbReference type="EMBL" id="DVMP01000078">
    <property type="protein sequence ID" value="HIU25636.1"/>
    <property type="molecule type" value="Genomic_DNA"/>
</dbReference>
<evidence type="ECO:0000313" key="6">
    <source>
        <dbReference type="EMBL" id="HIU25636.1"/>
    </source>
</evidence>